<sequence>MRKVFLLLFCTALISITTNCNNNGDSGPSIIGAGNIKLNTKNVIPSVENRNETGVLELILYSDNYLEFSIVIDNLSSSDQLTEAYIYTGDPVSIGTPAITLVDGTSTIFQNNKVTGGRQLTDAEVAIITGDNVYVNVHSAEKPEGLVRGQIDKIIEQAYNVTLSPQNIIPEITDREDHGMAILRVVKNENGTSKLIYNVTVENLKPTDAITNGYIRIGNTTQNGNILVDLDLTDASQLGSTKELDLEPSVNTKLKNDALYINLHSTDYEDGLMRGQIR</sequence>
<dbReference type="RefSeq" id="WP_123898939.1">
    <property type="nucleotide sequence ID" value="NZ_RPFJ01000032.1"/>
</dbReference>
<organism evidence="3 4">
    <name type="scientific">Aureibaculum marinum</name>
    <dbReference type="NCBI Taxonomy" id="2487930"/>
    <lineage>
        <taxon>Bacteria</taxon>
        <taxon>Pseudomonadati</taxon>
        <taxon>Bacteroidota</taxon>
        <taxon>Flavobacteriia</taxon>
        <taxon>Flavobacteriales</taxon>
        <taxon>Flavobacteriaceae</taxon>
        <taxon>Aureibaculum</taxon>
    </lineage>
</organism>
<feature type="domain" description="CHRD" evidence="2">
    <location>
        <begin position="155"/>
        <end position="278"/>
    </location>
</feature>
<dbReference type="OrthoDB" id="571052at2"/>
<evidence type="ECO:0000313" key="4">
    <source>
        <dbReference type="Proteomes" id="UP000270856"/>
    </source>
</evidence>
<dbReference type="SMART" id="SM00754">
    <property type="entry name" value="CHRD"/>
    <property type="match status" value="2"/>
</dbReference>
<gene>
    <name evidence="3" type="ORF">EGM88_13440</name>
</gene>
<evidence type="ECO:0000256" key="1">
    <source>
        <dbReference type="SAM" id="SignalP"/>
    </source>
</evidence>
<proteinExistence type="predicted"/>
<protein>
    <submittedName>
        <fullName evidence="3">CHRD domain-containing protein</fullName>
    </submittedName>
</protein>
<dbReference type="Pfam" id="PF07452">
    <property type="entry name" value="CHRD"/>
    <property type="match status" value="2"/>
</dbReference>
<evidence type="ECO:0000313" key="3">
    <source>
        <dbReference type="EMBL" id="RPD93233.1"/>
    </source>
</evidence>
<keyword evidence="4" id="KW-1185">Reference proteome</keyword>
<dbReference type="InterPro" id="IPR010895">
    <property type="entry name" value="CHRD"/>
</dbReference>
<reference evidence="3 4" key="1">
    <citation type="submission" date="2018-11" db="EMBL/GenBank/DDBJ databases">
        <title>Aureibaculum marinum gen. nov., sp. nov., a member of the family Flavobacteriaceae isolated from the Bohai Sea.</title>
        <authorList>
            <person name="Ji X."/>
        </authorList>
    </citation>
    <scope>NUCLEOTIDE SEQUENCE [LARGE SCALE GENOMIC DNA]</scope>
    <source>
        <strain evidence="3 4">BH-SD17</strain>
    </source>
</reference>
<feature type="chain" id="PRO_5018059536" evidence="1">
    <location>
        <begin position="21"/>
        <end position="278"/>
    </location>
</feature>
<dbReference type="AlphaFoldDB" id="A0A3N4P1H2"/>
<dbReference type="PROSITE" id="PS50933">
    <property type="entry name" value="CHRD"/>
    <property type="match status" value="1"/>
</dbReference>
<keyword evidence="1" id="KW-0732">Signal</keyword>
<dbReference type="EMBL" id="RPFJ01000032">
    <property type="protein sequence ID" value="RPD93233.1"/>
    <property type="molecule type" value="Genomic_DNA"/>
</dbReference>
<dbReference type="Proteomes" id="UP000270856">
    <property type="component" value="Unassembled WGS sequence"/>
</dbReference>
<feature type="signal peptide" evidence="1">
    <location>
        <begin position="1"/>
        <end position="20"/>
    </location>
</feature>
<accession>A0A3N4P1H2</accession>
<name>A0A3N4P1H2_9FLAO</name>
<comment type="caution">
    <text evidence="3">The sequence shown here is derived from an EMBL/GenBank/DDBJ whole genome shotgun (WGS) entry which is preliminary data.</text>
</comment>
<evidence type="ECO:0000259" key="2">
    <source>
        <dbReference type="PROSITE" id="PS50933"/>
    </source>
</evidence>